<protein>
    <submittedName>
        <fullName evidence="2">Uncharacterized protein</fullName>
    </submittedName>
</protein>
<feature type="region of interest" description="Disordered" evidence="1">
    <location>
        <begin position="72"/>
        <end position="101"/>
    </location>
</feature>
<comment type="caution">
    <text evidence="2">The sequence shown here is derived from an EMBL/GenBank/DDBJ whole genome shotgun (WGS) entry which is preliminary data.</text>
</comment>
<name>V6JQN8_STRRC</name>
<gene>
    <name evidence="2" type="ORF">M878_42575</name>
</gene>
<organism evidence="2 3">
    <name type="scientific">Streptomyces roseochromogenus subsp. oscitans DS 12.976</name>
    <dbReference type="NCBI Taxonomy" id="1352936"/>
    <lineage>
        <taxon>Bacteria</taxon>
        <taxon>Bacillati</taxon>
        <taxon>Actinomycetota</taxon>
        <taxon>Actinomycetes</taxon>
        <taxon>Kitasatosporales</taxon>
        <taxon>Streptomycetaceae</taxon>
        <taxon>Streptomyces</taxon>
    </lineage>
</organism>
<evidence type="ECO:0000313" key="3">
    <source>
        <dbReference type="Proteomes" id="UP000017984"/>
    </source>
</evidence>
<accession>V6JQN8</accession>
<dbReference type="HOGENOM" id="CLU_2290153_0_0_11"/>
<sequence length="101" mass="10509">MAGSRGASHGDRSAVLSVIRAVLVDQDSAVGFLGEVFAQDQAEFFDLMVQLADFAALCMQFRGRAAGAGCGIGSAGPRGPAPGRTSEDCPGRRSRPRRGRV</sequence>
<evidence type="ECO:0000256" key="1">
    <source>
        <dbReference type="SAM" id="MobiDB-lite"/>
    </source>
</evidence>
<dbReference type="PATRIC" id="fig|1352936.5.peg.8815"/>
<dbReference type="Proteomes" id="UP000017984">
    <property type="component" value="Chromosome"/>
</dbReference>
<dbReference type="AlphaFoldDB" id="V6JQN8"/>
<keyword evidence="3" id="KW-1185">Reference proteome</keyword>
<dbReference type="EMBL" id="AWQX01000384">
    <property type="protein sequence ID" value="EST19174.1"/>
    <property type="molecule type" value="Genomic_DNA"/>
</dbReference>
<proteinExistence type="predicted"/>
<reference evidence="2 3" key="1">
    <citation type="journal article" date="2014" name="Genome Announc.">
        <title>Draft Genome Sequence of Streptomyces roseochromogenes subsp. oscitans DS 12.976, Producer of the Aminocoumarin Antibiotic Clorobiocin.</title>
        <authorList>
            <person name="Ruckert C."/>
            <person name="Kalinowski J."/>
            <person name="Heide L."/>
            <person name="Apel A.K."/>
        </authorList>
    </citation>
    <scope>NUCLEOTIDE SEQUENCE [LARGE SCALE GENOMIC DNA]</scope>
    <source>
        <strain evidence="2 3">DS 12.976</strain>
    </source>
</reference>
<feature type="compositionally biased region" description="Basic residues" evidence="1">
    <location>
        <begin position="92"/>
        <end position="101"/>
    </location>
</feature>
<dbReference type="STRING" id="1352936.M878_42575"/>
<evidence type="ECO:0000313" key="2">
    <source>
        <dbReference type="EMBL" id="EST19174.1"/>
    </source>
</evidence>